<gene>
    <name evidence="2" type="ORF">GUJ93_ZPchr0012g20439</name>
</gene>
<comment type="caution">
    <text evidence="2">The sequence shown here is derived from an EMBL/GenBank/DDBJ whole genome shotgun (WGS) entry which is preliminary data.</text>
</comment>
<feature type="domain" description="DYW" evidence="1">
    <location>
        <begin position="135"/>
        <end position="222"/>
    </location>
</feature>
<reference evidence="2" key="2">
    <citation type="submission" date="2021-02" db="EMBL/GenBank/DDBJ databases">
        <authorList>
            <person name="Kimball J.A."/>
            <person name="Haas M.W."/>
            <person name="Macchietto M."/>
            <person name="Kono T."/>
            <person name="Duquette J."/>
            <person name="Shao M."/>
        </authorList>
    </citation>
    <scope>NUCLEOTIDE SEQUENCE</scope>
    <source>
        <tissue evidence="2">Fresh leaf tissue</tissue>
    </source>
</reference>
<reference evidence="2" key="1">
    <citation type="journal article" date="2021" name="bioRxiv">
        <title>Whole Genome Assembly and Annotation of Northern Wild Rice, Zizania palustris L., Supports a Whole Genome Duplication in the Zizania Genus.</title>
        <authorList>
            <person name="Haas M."/>
            <person name="Kono T."/>
            <person name="Macchietto M."/>
            <person name="Millas R."/>
            <person name="McGilp L."/>
            <person name="Shao M."/>
            <person name="Duquette J."/>
            <person name="Hirsch C.N."/>
            <person name="Kimball J."/>
        </authorList>
    </citation>
    <scope>NUCLEOTIDE SEQUENCE</scope>
    <source>
        <tissue evidence="2">Fresh leaf tissue</tissue>
    </source>
</reference>
<organism evidence="2 3">
    <name type="scientific">Zizania palustris</name>
    <name type="common">Northern wild rice</name>
    <dbReference type="NCBI Taxonomy" id="103762"/>
    <lineage>
        <taxon>Eukaryota</taxon>
        <taxon>Viridiplantae</taxon>
        <taxon>Streptophyta</taxon>
        <taxon>Embryophyta</taxon>
        <taxon>Tracheophyta</taxon>
        <taxon>Spermatophyta</taxon>
        <taxon>Magnoliopsida</taxon>
        <taxon>Liliopsida</taxon>
        <taxon>Poales</taxon>
        <taxon>Poaceae</taxon>
        <taxon>BOP clade</taxon>
        <taxon>Oryzoideae</taxon>
        <taxon>Oryzeae</taxon>
        <taxon>Zizaniinae</taxon>
        <taxon>Zizania</taxon>
    </lineage>
</organism>
<dbReference type="EMBL" id="JAAALK010000080">
    <property type="protein sequence ID" value="KAG8094116.1"/>
    <property type="molecule type" value="Genomic_DNA"/>
</dbReference>
<dbReference type="InterPro" id="IPR046960">
    <property type="entry name" value="PPR_At4g14850-like_plant"/>
</dbReference>
<accession>A0A8J5WS62</accession>
<dbReference type="PANTHER" id="PTHR47926:SF347">
    <property type="entry name" value="PENTATRICOPEPTIDE REPEAT-CONTAINING PROTEIN"/>
    <property type="match status" value="1"/>
</dbReference>
<dbReference type="InterPro" id="IPR032867">
    <property type="entry name" value="DYW_dom"/>
</dbReference>
<dbReference type="PANTHER" id="PTHR47926">
    <property type="entry name" value="PENTATRICOPEPTIDE REPEAT-CONTAINING PROTEIN"/>
    <property type="match status" value="1"/>
</dbReference>
<evidence type="ECO:0000259" key="1">
    <source>
        <dbReference type="Pfam" id="PF14432"/>
    </source>
</evidence>
<protein>
    <recommendedName>
        <fullName evidence="1">DYW domain-containing protein</fullName>
    </recommendedName>
</protein>
<evidence type="ECO:0000313" key="3">
    <source>
        <dbReference type="Proteomes" id="UP000729402"/>
    </source>
</evidence>
<name>A0A8J5WS62_ZIZPA</name>
<evidence type="ECO:0000313" key="2">
    <source>
        <dbReference type="EMBL" id="KAG8094116.1"/>
    </source>
</evidence>
<dbReference type="Pfam" id="PF14432">
    <property type="entry name" value="DYW_deaminase"/>
    <property type="match status" value="1"/>
</dbReference>
<dbReference type="GO" id="GO:0009451">
    <property type="term" value="P:RNA modification"/>
    <property type="evidence" value="ECO:0007669"/>
    <property type="project" value="InterPro"/>
</dbReference>
<keyword evidence="3" id="KW-1185">Reference proteome</keyword>
<dbReference type="AlphaFoldDB" id="A0A8J5WS62"/>
<dbReference type="OrthoDB" id="665793at2759"/>
<sequence>MAMEMVVRMQEDGKRPDSVTLASVLPACAKVHAFVLRAGLDELVNVSTAILDAYCKRGDVGEQGQSSIGCQSLQACGCRLHNNVEKKGLQKTPGWSIIQLKNEVHTFYSGSTNHQHAKEIYSRLAKLIEEIKTMGYVPDTDLIHDDVEDDVNAQLLNAHSEKLAIAFGLIRIAPGTTIQINKNLSHNATKLISLVTGREIVMRDIQRFHHFKDGKCSFGDYWQRNVEEV</sequence>
<dbReference type="Proteomes" id="UP000729402">
    <property type="component" value="Unassembled WGS sequence"/>
</dbReference>
<dbReference type="GO" id="GO:0003723">
    <property type="term" value="F:RNA binding"/>
    <property type="evidence" value="ECO:0007669"/>
    <property type="project" value="InterPro"/>
</dbReference>
<dbReference type="GO" id="GO:0008270">
    <property type="term" value="F:zinc ion binding"/>
    <property type="evidence" value="ECO:0007669"/>
    <property type="project" value="InterPro"/>
</dbReference>
<proteinExistence type="predicted"/>